<sequence>MTAWATDLEFAYDHGHLYVVDAESHWSEAEVDMRMPRSANFFVPLRVEGWGGRPPLDLDAWDHVTEFSLTVPSGKLALASAGIDEVTVGIAPGAYRARWSGRNLSAAATWERPDENAPDAYRLQIWPGPSEAPRADIKHWEGVRHSELGDLPALLADEQLDALGAIVGTDRTGDGLTLSVRLAGSGRRVWDRTIRADGVVRWVASSSRFHRAGLHTEHPGLLPYTDDFGGLSFRGRAEDPSRLAHALRAAHEELAGRYVSFESVVNAFLGVEALLELGFGQLANGPVTLLRRYAEVAEAHGVSTRLTQTGPGRGGLCLLELGETYVVAERFTAS</sequence>
<name>A0A9X3S2D4_9ACTN</name>
<comment type="caution">
    <text evidence="1">The sequence shown here is derived from an EMBL/GenBank/DDBJ whole genome shotgun (WGS) entry which is preliminary data.</text>
</comment>
<dbReference type="RefSeq" id="WP_270042652.1">
    <property type="nucleotide sequence ID" value="NZ_JAPDOD010000024.1"/>
</dbReference>
<keyword evidence="2" id="KW-1185">Reference proteome</keyword>
<gene>
    <name evidence="1" type="ORF">OM076_24260</name>
</gene>
<evidence type="ECO:0000313" key="2">
    <source>
        <dbReference type="Proteomes" id="UP001149140"/>
    </source>
</evidence>
<organism evidence="1 2">
    <name type="scientific">Solirubrobacter ginsenosidimutans</name>
    <dbReference type="NCBI Taxonomy" id="490573"/>
    <lineage>
        <taxon>Bacteria</taxon>
        <taxon>Bacillati</taxon>
        <taxon>Actinomycetota</taxon>
        <taxon>Thermoleophilia</taxon>
        <taxon>Solirubrobacterales</taxon>
        <taxon>Solirubrobacteraceae</taxon>
        <taxon>Solirubrobacter</taxon>
    </lineage>
</organism>
<proteinExistence type="predicted"/>
<protein>
    <submittedName>
        <fullName evidence="1">Uncharacterized protein</fullName>
    </submittedName>
</protein>
<evidence type="ECO:0000313" key="1">
    <source>
        <dbReference type="EMBL" id="MDA0163409.1"/>
    </source>
</evidence>
<dbReference type="EMBL" id="JAPDOD010000024">
    <property type="protein sequence ID" value="MDA0163409.1"/>
    <property type="molecule type" value="Genomic_DNA"/>
</dbReference>
<dbReference type="AlphaFoldDB" id="A0A9X3S2D4"/>
<dbReference type="Proteomes" id="UP001149140">
    <property type="component" value="Unassembled WGS sequence"/>
</dbReference>
<reference evidence="1" key="1">
    <citation type="submission" date="2022-10" db="EMBL/GenBank/DDBJ databases">
        <title>The WGS of Solirubrobacter ginsenosidimutans DSM 21036.</title>
        <authorList>
            <person name="Jiang Z."/>
        </authorList>
    </citation>
    <scope>NUCLEOTIDE SEQUENCE</scope>
    <source>
        <strain evidence="1">DSM 21036</strain>
    </source>
</reference>
<accession>A0A9X3S2D4</accession>